<organism evidence="2 3">
    <name type="scientific">Prevotella histicola</name>
    <dbReference type="NCBI Taxonomy" id="470565"/>
    <lineage>
        <taxon>Bacteria</taxon>
        <taxon>Pseudomonadati</taxon>
        <taxon>Bacteroidota</taxon>
        <taxon>Bacteroidia</taxon>
        <taxon>Bacteroidales</taxon>
        <taxon>Prevotellaceae</taxon>
        <taxon>Prevotella</taxon>
    </lineage>
</organism>
<feature type="chain" id="PRO_5037749499" evidence="1">
    <location>
        <begin position="20"/>
        <end position="245"/>
    </location>
</feature>
<dbReference type="Proteomes" id="UP000757461">
    <property type="component" value="Unassembled WGS sequence"/>
</dbReference>
<evidence type="ECO:0000313" key="3">
    <source>
        <dbReference type="Proteomes" id="UP000757461"/>
    </source>
</evidence>
<proteinExistence type="predicted"/>
<dbReference type="Pfam" id="PF15418">
    <property type="entry name" value="DUF4625"/>
    <property type="match status" value="2"/>
</dbReference>
<keyword evidence="1" id="KW-0732">Signal</keyword>
<dbReference type="EMBL" id="JABZSQ010000164">
    <property type="protein sequence ID" value="MBF1415554.1"/>
    <property type="molecule type" value="Genomic_DNA"/>
</dbReference>
<name>A0A930HZ09_9BACT</name>
<dbReference type="InterPro" id="IPR027829">
    <property type="entry name" value="DUF4625"/>
</dbReference>
<dbReference type="AlphaFoldDB" id="A0A930HZ09"/>
<protein>
    <submittedName>
        <fullName evidence="2">DUF4625 domain-containing protein</fullName>
    </submittedName>
</protein>
<accession>A0A930HZ09</accession>
<comment type="caution">
    <text evidence="2">The sequence shown here is derived from an EMBL/GenBank/DDBJ whole genome shotgun (WGS) entry which is preliminary data.</text>
</comment>
<reference evidence="2" key="1">
    <citation type="submission" date="2020-04" db="EMBL/GenBank/DDBJ databases">
        <title>Deep metagenomics examines the oral microbiome during advanced dental caries in children, revealing novel taxa and co-occurrences with host molecules.</title>
        <authorList>
            <person name="Baker J.L."/>
            <person name="Morton J.T."/>
            <person name="Dinis M."/>
            <person name="Alvarez R."/>
            <person name="Tran N.C."/>
            <person name="Knight R."/>
            <person name="Edlund A."/>
        </authorList>
    </citation>
    <scope>NUCLEOTIDE SEQUENCE</scope>
    <source>
        <strain evidence="2">JCVI_25_bin.9</strain>
    </source>
</reference>
<dbReference type="PROSITE" id="PS51257">
    <property type="entry name" value="PROKAR_LIPOPROTEIN"/>
    <property type="match status" value="1"/>
</dbReference>
<sequence>MKKKFFIGAMALLSVFTMALTSCDNDDDPTTNGNIEFKDMEFGHDNEKVGTIGGDLHLECKITSSSKITGINVTLVKDANNKVEQSYTDKKYIGVRNTTFHEHLDLPETLAEGEYECTITVTNAEGAVKSIKEKITLKKKIVDPNAPKIENLQVNTMEGTPNGKLTITANIETKDPVDEIEIEFHGDKEHEMEVDGFKGKTGSFTFTKEITIPAECQAGEYHIHFTVKDNKGRETTEEIEDFIIK</sequence>
<evidence type="ECO:0000256" key="1">
    <source>
        <dbReference type="SAM" id="SignalP"/>
    </source>
</evidence>
<evidence type="ECO:0000313" key="2">
    <source>
        <dbReference type="EMBL" id="MBF1415554.1"/>
    </source>
</evidence>
<feature type="signal peptide" evidence="1">
    <location>
        <begin position="1"/>
        <end position="19"/>
    </location>
</feature>
<gene>
    <name evidence="2" type="ORF">HXN33_08245</name>
</gene>